<feature type="transmembrane region" description="Helical" evidence="6">
    <location>
        <begin position="149"/>
        <end position="171"/>
    </location>
</feature>
<gene>
    <name evidence="7" type="ORF">J7302_22985</name>
</gene>
<dbReference type="Pfam" id="PF01810">
    <property type="entry name" value="LysE"/>
    <property type="match status" value="1"/>
</dbReference>
<dbReference type="PANTHER" id="PTHR30086:SF20">
    <property type="entry name" value="ARGININE EXPORTER PROTEIN ARGO-RELATED"/>
    <property type="match status" value="1"/>
</dbReference>
<dbReference type="InterPro" id="IPR001123">
    <property type="entry name" value="LeuE-type"/>
</dbReference>
<accession>A0ABS5XMP0</accession>
<dbReference type="PANTHER" id="PTHR30086">
    <property type="entry name" value="ARGININE EXPORTER PROTEIN ARGO"/>
    <property type="match status" value="1"/>
</dbReference>
<dbReference type="Proteomes" id="UP001519667">
    <property type="component" value="Unassembled WGS sequence"/>
</dbReference>
<feature type="transmembrane region" description="Helical" evidence="6">
    <location>
        <begin position="6"/>
        <end position="28"/>
    </location>
</feature>
<evidence type="ECO:0000256" key="3">
    <source>
        <dbReference type="ARBA" id="ARBA00022692"/>
    </source>
</evidence>
<keyword evidence="3 6" id="KW-0812">Transmembrane</keyword>
<proteinExistence type="predicted"/>
<organism evidence="7 8">
    <name type="scientific">Metapseudomonas boanensis</name>
    <dbReference type="NCBI Taxonomy" id="2822138"/>
    <lineage>
        <taxon>Bacteria</taxon>
        <taxon>Pseudomonadati</taxon>
        <taxon>Pseudomonadota</taxon>
        <taxon>Gammaproteobacteria</taxon>
        <taxon>Pseudomonadales</taxon>
        <taxon>Pseudomonadaceae</taxon>
        <taxon>Metapseudomonas</taxon>
    </lineage>
</organism>
<protein>
    <submittedName>
        <fullName evidence="7">LysE family transporter</fullName>
    </submittedName>
</protein>
<evidence type="ECO:0000256" key="2">
    <source>
        <dbReference type="ARBA" id="ARBA00022475"/>
    </source>
</evidence>
<dbReference type="EMBL" id="JAGTIS010000018">
    <property type="protein sequence ID" value="MBT8768976.1"/>
    <property type="molecule type" value="Genomic_DNA"/>
</dbReference>
<evidence type="ECO:0000256" key="1">
    <source>
        <dbReference type="ARBA" id="ARBA00004651"/>
    </source>
</evidence>
<name>A0ABS5XMP0_9GAMM</name>
<keyword evidence="4 6" id="KW-1133">Transmembrane helix</keyword>
<comment type="subcellular location">
    <subcellularLocation>
        <location evidence="1">Cell membrane</location>
        <topology evidence="1">Multi-pass membrane protein</topology>
    </subcellularLocation>
</comment>
<feature type="transmembrane region" description="Helical" evidence="6">
    <location>
        <begin position="40"/>
        <end position="65"/>
    </location>
</feature>
<keyword evidence="8" id="KW-1185">Reference proteome</keyword>
<feature type="transmembrane region" description="Helical" evidence="6">
    <location>
        <begin position="71"/>
        <end position="88"/>
    </location>
</feature>
<reference evidence="7 8" key="1">
    <citation type="submission" date="2021-04" db="EMBL/GenBank/DDBJ databases">
        <title>Pseudomonas boanensis sp. nov., a bacterium isolated from river water used for household purposes in Boane District, Mozambique.</title>
        <authorList>
            <person name="Nicklasson M."/>
            <person name="Martin-Rodriguez A.J."/>
            <person name="Thorell K."/>
            <person name="Neves L."/>
            <person name="Mussagy A."/>
            <person name="Rydberg H.A."/>
            <person name="Hernroth B."/>
            <person name="Svensson-Stadler L."/>
            <person name="Sjoling A."/>
        </authorList>
    </citation>
    <scope>NUCLEOTIDE SEQUENCE [LARGE SCALE GENOMIC DNA]</scope>
    <source>
        <strain evidence="7 8">DB1</strain>
    </source>
</reference>
<dbReference type="RefSeq" id="WP_215380184.1">
    <property type="nucleotide sequence ID" value="NZ_JAGTIS010000018.1"/>
</dbReference>
<evidence type="ECO:0000256" key="6">
    <source>
        <dbReference type="SAM" id="Phobius"/>
    </source>
</evidence>
<evidence type="ECO:0000313" key="7">
    <source>
        <dbReference type="EMBL" id="MBT8768976.1"/>
    </source>
</evidence>
<sequence length="206" mass="21236">MDVLLFLKSALIGLSIAAPVGPIGLLCIQRSLAHGTHIGFISGLGAAAADACYGAVGAFGIGAITRHFVELATPLALAGALFLAWMGLKMLGATPPERAANAVDPARALPAFASVFVLTLSNPLTILSFIAIFATLAGGSPLSATSATLMVMGVFCGSAAWWLILALGIATIRHRLDARAMRWIDRIAGGCLLAFAVWQLLRTVIA</sequence>
<evidence type="ECO:0000256" key="5">
    <source>
        <dbReference type="ARBA" id="ARBA00023136"/>
    </source>
</evidence>
<feature type="transmembrane region" description="Helical" evidence="6">
    <location>
        <begin position="183"/>
        <end position="201"/>
    </location>
</feature>
<evidence type="ECO:0000256" key="4">
    <source>
        <dbReference type="ARBA" id="ARBA00022989"/>
    </source>
</evidence>
<feature type="transmembrane region" description="Helical" evidence="6">
    <location>
        <begin position="109"/>
        <end position="137"/>
    </location>
</feature>
<keyword evidence="2" id="KW-1003">Cell membrane</keyword>
<keyword evidence="5 6" id="KW-0472">Membrane</keyword>
<comment type="caution">
    <text evidence="7">The sequence shown here is derived from an EMBL/GenBank/DDBJ whole genome shotgun (WGS) entry which is preliminary data.</text>
</comment>
<evidence type="ECO:0000313" key="8">
    <source>
        <dbReference type="Proteomes" id="UP001519667"/>
    </source>
</evidence>